<dbReference type="KEGG" id="aqu:100632210"/>
<protein>
    <recommendedName>
        <fullName evidence="3">PNK FHA domain-containing protein</fullName>
    </recommendedName>
</protein>
<dbReference type="NCBIfam" id="TIGR01662">
    <property type="entry name" value="HAD-SF-IIIA"/>
    <property type="match status" value="1"/>
</dbReference>
<reference evidence="2" key="1">
    <citation type="journal article" date="2010" name="Nature">
        <title>The Amphimedon queenslandica genome and the evolution of animal complexity.</title>
        <authorList>
            <person name="Srivastava M."/>
            <person name="Simakov O."/>
            <person name="Chapman J."/>
            <person name="Fahey B."/>
            <person name="Gauthier M.E."/>
            <person name="Mitros T."/>
            <person name="Richards G.S."/>
            <person name="Conaco C."/>
            <person name="Dacre M."/>
            <person name="Hellsten U."/>
            <person name="Larroux C."/>
            <person name="Putnam N.H."/>
            <person name="Stanke M."/>
            <person name="Adamska M."/>
            <person name="Darling A."/>
            <person name="Degnan S.M."/>
            <person name="Oakley T.H."/>
            <person name="Plachetzki D.C."/>
            <person name="Zhai Y."/>
            <person name="Adamski M."/>
            <person name="Calcino A."/>
            <person name="Cummins S.F."/>
            <person name="Goodstein D.M."/>
            <person name="Harris C."/>
            <person name="Jackson D.J."/>
            <person name="Leys S.P."/>
            <person name="Shu S."/>
            <person name="Woodcroft B.J."/>
            <person name="Vervoort M."/>
            <person name="Kosik K.S."/>
            <person name="Manning G."/>
            <person name="Degnan B.M."/>
            <person name="Rokhsar D.S."/>
        </authorList>
    </citation>
    <scope>NUCLEOTIDE SEQUENCE [LARGE SCALE GENOMIC DNA]</scope>
</reference>
<organism evidence="1">
    <name type="scientific">Amphimedon queenslandica</name>
    <name type="common">Sponge</name>
    <dbReference type="NCBI Taxonomy" id="400682"/>
    <lineage>
        <taxon>Eukaryota</taxon>
        <taxon>Metazoa</taxon>
        <taxon>Porifera</taxon>
        <taxon>Demospongiae</taxon>
        <taxon>Heteroscleromorpha</taxon>
        <taxon>Haplosclerida</taxon>
        <taxon>Niphatidae</taxon>
        <taxon>Amphimedon</taxon>
    </lineage>
</organism>
<evidence type="ECO:0008006" key="3">
    <source>
        <dbReference type="Google" id="ProtNLM"/>
    </source>
</evidence>
<evidence type="ECO:0000313" key="2">
    <source>
        <dbReference type="Proteomes" id="UP000007879"/>
    </source>
</evidence>
<dbReference type="InterPro" id="IPR013954">
    <property type="entry name" value="PNK3P"/>
</dbReference>
<sequence>MSGKRKRGDVGGANKKPRTNLKFKLSWREEGELKPGVPSLVYLDGSDATPSKSVAGFDIDWTIIRTKSGRKFPTGPSDWTFFDPKVSVKLKELYEEGKKVVFFTNQGGIEKGNTTIKELQDKYEDIINSLDIPVQIFISTGNDHYRKPGPLMWEYMEKNCNGGTSIDQSSSLYVGDAAGRKKDWIKGKPKDFSCSDRMFAANVGVPFYTPETFFQGLKEAGFEWGSLNVTEFLKTTQGKIQPEKLHRDEQEVVLLVGRPASGKTTVAKRYFTPRGYTQVNRDTLGTKEKCLKVAAEGLKNKKSIVVDNTNPKREDRKAYIDLAKKSSVPVRCIRLKVSPELSYHLNMYRQNKSKGVERRVPMVAYRTFDKYFEEPKVSEGFSEVIELDFVPSFESEEDEGMFKQWTNM</sequence>
<dbReference type="Gene3D" id="3.40.50.1000">
    <property type="entry name" value="HAD superfamily/HAD-like"/>
    <property type="match status" value="1"/>
</dbReference>
<dbReference type="GO" id="GO:0006281">
    <property type="term" value="P:DNA repair"/>
    <property type="evidence" value="ECO:0007669"/>
    <property type="project" value="TreeGrafter"/>
</dbReference>
<dbReference type="Proteomes" id="UP000007879">
    <property type="component" value="Unassembled WGS sequence"/>
</dbReference>
<evidence type="ECO:0000313" key="1">
    <source>
        <dbReference type="EnsemblMetazoa" id="Aqu2.1.22789_001"/>
    </source>
</evidence>
<dbReference type="InterPro" id="IPR006551">
    <property type="entry name" value="Polynucleotide_phosphatase"/>
</dbReference>
<dbReference type="GO" id="GO:0046403">
    <property type="term" value="F:polynucleotide 3'-phosphatase activity"/>
    <property type="evidence" value="ECO:0007669"/>
    <property type="project" value="TreeGrafter"/>
</dbReference>
<dbReference type="GO" id="GO:0046404">
    <property type="term" value="F:ATP-dependent polydeoxyribonucleotide 5'-hydroxyl-kinase activity"/>
    <property type="evidence" value="ECO:0007669"/>
    <property type="project" value="TreeGrafter"/>
</dbReference>
<dbReference type="InterPro" id="IPR036412">
    <property type="entry name" value="HAD-like_sf"/>
</dbReference>
<name>A0A1X7U5I2_AMPQE</name>
<dbReference type="OrthoDB" id="19045at2759"/>
<reference evidence="1" key="2">
    <citation type="submission" date="2017-05" db="UniProtKB">
        <authorList>
            <consortium name="EnsemblMetazoa"/>
        </authorList>
    </citation>
    <scope>IDENTIFICATION</scope>
</reference>
<dbReference type="GO" id="GO:0005634">
    <property type="term" value="C:nucleus"/>
    <property type="evidence" value="ECO:0007669"/>
    <property type="project" value="TreeGrafter"/>
</dbReference>
<proteinExistence type="predicted"/>
<dbReference type="Pfam" id="PF08645">
    <property type="entry name" value="PNK3P"/>
    <property type="match status" value="1"/>
</dbReference>
<dbReference type="Pfam" id="PF13671">
    <property type="entry name" value="AAA_33"/>
    <property type="match status" value="1"/>
</dbReference>
<keyword evidence="2" id="KW-1185">Reference proteome</keyword>
<dbReference type="EnsemblMetazoa" id="Aqu2.1.22789_001">
    <property type="protein sequence ID" value="Aqu2.1.22789_001"/>
    <property type="gene ID" value="Aqu2.1.22789"/>
</dbReference>
<accession>A0A1X7U5I2</accession>
<dbReference type="Gene3D" id="3.40.50.300">
    <property type="entry name" value="P-loop containing nucleotide triphosphate hydrolases"/>
    <property type="match status" value="1"/>
</dbReference>
<dbReference type="FunFam" id="3.40.50.300:FF:000737">
    <property type="entry name" value="Bifunctional polynucleotide phosphatase/kinase"/>
    <property type="match status" value="1"/>
</dbReference>
<dbReference type="EnsemblMetazoa" id="XM_003388937.3">
    <property type="protein sequence ID" value="XP_003388985.1"/>
    <property type="gene ID" value="LOC100632210"/>
</dbReference>
<dbReference type="NCBIfam" id="TIGR01664">
    <property type="entry name" value="DNA-3'-Pase"/>
    <property type="match status" value="1"/>
</dbReference>
<gene>
    <name evidence="1" type="primary">100632210</name>
</gene>
<dbReference type="InParanoid" id="A0A1X7U5I2"/>
<dbReference type="FunFam" id="3.40.50.1000:FF:000078">
    <property type="entry name" value="Bifunctional polynucleotide phosphatase/kinase"/>
    <property type="match status" value="1"/>
</dbReference>
<dbReference type="eggNOG" id="KOG2134">
    <property type="taxonomic scope" value="Eukaryota"/>
</dbReference>
<dbReference type="PANTHER" id="PTHR12083:SF18">
    <property type="entry name" value="BIFUNCTIONAL POLYNUCLEOTIDE PHOSPHATASE_KINASE"/>
    <property type="match status" value="1"/>
</dbReference>
<dbReference type="SUPFAM" id="SSF52540">
    <property type="entry name" value="P-loop containing nucleoside triphosphate hydrolases"/>
    <property type="match status" value="1"/>
</dbReference>
<dbReference type="CDD" id="cd01625">
    <property type="entry name" value="HAD_PNP"/>
    <property type="match status" value="1"/>
</dbReference>
<dbReference type="InterPro" id="IPR006549">
    <property type="entry name" value="HAD-SF_hydro_IIIA"/>
</dbReference>
<dbReference type="GO" id="GO:0003690">
    <property type="term" value="F:double-stranded DNA binding"/>
    <property type="evidence" value="ECO:0007669"/>
    <property type="project" value="TreeGrafter"/>
</dbReference>
<dbReference type="InterPro" id="IPR027417">
    <property type="entry name" value="P-loop_NTPase"/>
</dbReference>
<dbReference type="PANTHER" id="PTHR12083">
    <property type="entry name" value="BIFUNCTIONAL POLYNUCLEOTIDE PHOSPHATASE/KINASE"/>
    <property type="match status" value="1"/>
</dbReference>
<dbReference type="InterPro" id="IPR023214">
    <property type="entry name" value="HAD_sf"/>
</dbReference>
<dbReference type="STRING" id="400682.A0A1X7U5I2"/>
<dbReference type="SUPFAM" id="SSF56784">
    <property type="entry name" value="HAD-like"/>
    <property type="match status" value="1"/>
</dbReference>
<dbReference type="AlphaFoldDB" id="A0A1X7U5I2"/>